<dbReference type="EC" id="2.7.13.3" evidence="4"/>
<dbReference type="InterPro" id="IPR001789">
    <property type="entry name" value="Sig_transdc_resp-reg_receiver"/>
</dbReference>
<evidence type="ECO:0000256" key="11">
    <source>
        <dbReference type="ARBA" id="ARBA00022840"/>
    </source>
</evidence>
<evidence type="ECO:0000256" key="4">
    <source>
        <dbReference type="ARBA" id="ARBA00012438"/>
    </source>
</evidence>
<evidence type="ECO:0000256" key="1">
    <source>
        <dbReference type="ARBA" id="ARBA00000085"/>
    </source>
</evidence>
<feature type="domain" description="Response regulatory" evidence="21">
    <location>
        <begin position="700"/>
        <end position="816"/>
    </location>
</feature>
<dbReference type="Gene3D" id="3.40.50.2300">
    <property type="match status" value="1"/>
</dbReference>
<dbReference type="Pfam" id="PF02518">
    <property type="entry name" value="HATPase_c"/>
    <property type="match status" value="1"/>
</dbReference>
<keyword evidence="12 19" id="KW-1133">Transmembrane helix</keyword>
<dbReference type="CDD" id="cd12914">
    <property type="entry name" value="PDC1_DGC_like"/>
    <property type="match status" value="1"/>
</dbReference>
<dbReference type="InterPro" id="IPR036097">
    <property type="entry name" value="HisK_dim/P_sf"/>
</dbReference>
<dbReference type="InterPro" id="IPR033479">
    <property type="entry name" value="dCache_1"/>
</dbReference>
<dbReference type="PANTHER" id="PTHR45339:SF1">
    <property type="entry name" value="HYBRID SIGNAL TRANSDUCTION HISTIDINE KINASE J"/>
    <property type="match status" value="1"/>
</dbReference>
<feature type="transmembrane region" description="Helical" evidence="19">
    <location>
        <begin position="20"/>
        <end position="42"/>
    </location>
</feature>
<dbReference type="GO" id="GO:0005886">
    <property type="term" value="C:plasma membrane"/>
    <property type="evidence" value="ECO:0007669"/>
    <property type="project" value="UniProtKB-SubCell"/>
</dbReference>
<dbReference type="InterPro" id="IPR005467">
    <property type="entry name" value="His_kinase_dom"/>
</dbReference>
<evidence type="ECO:0000256" key="7">
    <source>
        <dbReference type="ARBA" id="ARBA00022679"/>
    </source>
</evidence>
<evidence type="ECO:0000256" key="5">
    <source>
        <dbReference type="ARBA" id="ARBA00022475"/>
    </source>
</evidence>
<evidence type="ECO:0000256" key="17">
    <source>
        <dbReference type="PROSITE-ProRule" id="PRU00169"/>
    </source>
</evidence>
<dbReference type="SUPFAM" id="SSF47384">
    <property type="entry name" value="Homodimeric domain of signal transducing histidine kinase"/>
    <property type="match status" value="1"/>
</dbReference>
<evidence type="ECO:0000313" key="24">
    <source>
        <dbReference type="Proteomes" id="UP000218418"/>
    </source>
</evidence>
<dbReference type="CDD" id="cd17546">
    <property type="entry name" value="REC_hyHK_CKI1_RcsC-like"/>
    <property type="match status" value="1"/>
</dbReference>
<dbReference type="SMART" id="SM00448">
    <property type="entry name" value="REC"/>
    <property type="match status" value="1"/>
</dbReference>
<evidence type="ECO:0000256" key="8">
    <source>
        <dbReference type="ARBA" id="ARBA00022692"/>
    </source>
</evidence>
<evidence type="ECO:0000256" key="9">
    <source>
        <dbReference type="ARBA" id="ARBA00022741"/>
    </source>
</evidence>
<dbReference type="Gene3D" id="6.10.340.10">
    <property type="match status" value="1"/>
</dbReference>
<evidence type="ECO:0000313" key="23">
    <source>
        <dbReference type="EMBL" id="BAY83700.1"/>
    </source>
</evidence>
<dbReference type="PROSITE" id="PS50110">
    <property type="entry name" value="RESPONSE_REGULATORY"/>
    <property type="match status" value="1"/>
</dbReference>
<evidence type="ECO:0000256" key="2">
    <source>
        <dbReference type="ARBA" id="ARBA00004651"/>
    </source>
</evidence>
<keyword evidence="24" id="KW-1185">Reference proteome</keyword>
<reference evidence="23 24" key="1">
    <citation type="submission" date="2017-06" db="EMBL/GenBank/DDBJ databases">
        <title>Genome sequencing of cyanobaciteial culture collection at National Institute for Environmental Studies (NIES).</title>
        <authorList>
            <person name="Hirose Y."/>
            <person name="Shimura Y."/>
            <person name="Fujisawa T."/>
            <person name="Nakamura Y."/>
            <person name="Kawachi M."/>
        </authorList>
    </citation>
    <scope>NUCLEOTIDE SEQUENCE [LARGE SCALE GENOMIC DNA]</scope>
    <source>
        <strain evidence="23 24">NIES-267</strain>
    </source>
</reference>
<evidence type="ECO:0000259" key="21">
    <source>
        <dbReference type="PROSITE" id="PS50110"/>
    </source>
</evidence>
<evidence type="ECO:0000256" key="13">
    <source>
        <dbReference type="ARBA" id="ARBA00023012"/>
    </source>
</evidence>
<keyword evidence="13" id="KW-0902">Two-component regulatory system</keyword>
<keyword evidence="18" id="KW-0175">Coiled coil</keyword>
<dbReference type="InterPro" id="IPR036890">
    <property type="entry name" value="HATPase_C_sf"/>
</dbReference>
<dbReference type="Pfam" id="PF00672">
    <property type="entry name" value="HAMP"/>
    <property type="match status" value="1"/>
</dbReference>
<dbReference type="CDD" id="cd18774">
    <property type="entry name" value="PDC2_HK_sensor"/>
    <property type="match status" value="1"/>
</dbReference>
<keyword evidence="5" id="KW-1003">Cell membrane</keyword>
<dbReference type="GO" id="GO:0005524">
    <property type="term" value="F:ATP binding"/>
    <property type="evidence" value="ECO:0007669"/>
    <property type="project" value="UniProtKB-KW"/>
</dbReference>
<keyword evidence="9" id="KW-0547">Nucleotide-binding</keyword>
<evidence type="ECO:0000256" key="16">
    <source>
        <dbReference type="ARBA" id="ARBA00074306"/>
    </source>
</evidence>
<dbReference type="Pfam" id="PF00072">
    <property type="entry name" value="Response_reg"/>
    <property type="match status" value="1"/>
</dbReference>
<dbReference type="SUPFAM" id="SSF158472">
    <property type="entry name" value="HAMP domain-like"/>
    <property type="match status" value="1"/>
</dbReference>
<dbReference type="Pfam" id="PF00512">
    <property type="entry name" value="HisKA"/>
    <property type="match status" value="1"/>
</dbReference>
<dbReference type="PROSITE" id="PS50885">
    <property type="entry name" value="HAMP"/>
    <property type="match status" value="1"/>
</dbReference>
<dbReference type="SUPFAM" id="SSF52172">
    <property type="entry name" value="CheY-like"/>
    <property type="match status" value="1"/>
</dbReference>
<keyword evidence="14 19" id="KW-0472">Membrane</keyword>
<dbReference type="InterPro" id="IPR003660">
    <property type="entry name" value="HAMP_dom"/>
</dbReference>
<dbReference type="PANTHER" id="PTHR45339">
    <property type="entry name" value="HYBRID SIGNAL TRANSDUCTION HISTIDINE KINASE J"/>
    <property type="match status" value="1"/>
</dbReference>
<comment type="similarity">
    <text evidence="3">In the N-terminal section; belongs to the phytochrome family.</text>
</comment>
<sequence>MFVNRLFNKLNPRLSLKARLFWNTAGMVLALSLLLSLLVGYVSGNRIETSRGHSLEQLAYQMTDKLERGMFERYKDIQILSTLDAIVQSKYSLASKRILLEKLQKIYPDYAWVGLTDANGKVLVSTGSLLEGKNVSQRPWFKFSHTKPYVGDVHEALLLEQLLSNANNEPLRFVDVAAPVKDSKGNFIGVLGTHLNWKWAQDIKQSLLEVMVKPDAVDIFVLSKNGHVLLAPKDFSQQKITFTDTVSYNNQSSGYFTNIWSDKKRYFTAFARSQGYKSYPGLDWVVLVRQRKDLAVAPARLLQRQVLFTGLFLAGLFAVISWFNTRRISEPIVNLTDTANRLRQGENKVKIPIFEGKDELAILSQSLIYLISTLDKQKQYLVDELQQRKQVEASLRESETRYRHLSESLEHKVKERTVKLQQRKQQLETEIIQRQKAEEAAEAANFAKSEFLANMSHELRTPLNAILGFSQLMSRDSSLKSEQQENLNIINRSGKHLLELINDILDMSKIEAGRNTLIESSFNLVYLLNDLEAMFSLKAKSKGLDLNFIQDENLPKYIHADQKKLRQILINLLSNAIKFTEFGRVNLRVRVNKNQEISTLIFTVEDTGAGIAPEEIDGLFEAFTQTKTGHKSEQGTGLGLAISYHFVKLMGGEISVSSFLKQGSCLKFYIPLQPAKDVAESVLLPTARVIGLAANQPEYRILIVEDKLTNRQLLLKLLEPIGFKVKQAANGREAVQIWETWSPHLIWMDMRMPVMNGDEAASIIKATTKGQATVIIALTASIFAEHKSIVLSAGCDDFVRKPFQEEEIFHKMAQYLGIRYIYEQVSSITEPQPQSSQALALNSEALSQMSDDWVEKLRLAATKLNDQEIKLLLTEIPEDNNYLKTSLIDLVENIRFDTIIELTQSSVKNG</sequence>
<dbReference type="InterPro" id="IPR003661">
    <property type="entry name" value="HisK_dim/P_dom"/>
</dbReference>
<evidence type="ECO:0000256" key="12">
    <source>
        <dbReference type="ARBA" id="ARBA00022989"/>
    </source>
</evidence>
<keyword evidence="11" id="KW-0067">ATP-binding</keyword>
<dbReference type="CDD" id="cd16922">
    <property type="entry name" value="HATPase_EvgS-ArcB-TorS-like"/>
    <property type="match status" value="1"/>
</dbReference>
<dbReference type="Gene3D" id="1.10.287.130">
    <property type="match status" value="1"/>
</dbReference>
<dbReference type="SMART" id="SM00388">
    <property type="entry name" value="HisKA"/>
    <property type="match status" value="1"/>
</dbReference>
<dbReference type="InterPro" id="IPR004358">
    <property type="entry name" value="Sig_transdc_His_kin-like_C"/>
</dbReference>
<evidence type="ECO:0000256" key="14">
    <source>
        <dbReference type="ARBA" id="ARBA00023136"/>
    </source>
</evidence>
<dbReference type="Proteomes" id="UP000218418">
    <property type="component" value="Chromosome"/>
</dbReference>
<feature type="modified residue" description="4-aspartylphosphate" evidence="17">
    <location>
        <position position="749"/>
    </location>
</feature>
<comment type="subcellular location">
    <subcellularLocation>
        <location evidence="2">Cell membrane</location>
        <topology evidence="2">Multi-pass membrane protein</topology>
    </subcellularLocation>
</comment>
<keyword evidence="15" id="KW-0131">Cell cycle</keyword>
<gene>
    <name evidence="23" type="ORF">NIES267_31910</name>
</gene>
<dbReference type="PROSITE" id="PS50109">
    <property type="entry name" value="HIS_KIN"/>
    <property type="match status" value="1"/>
</dbReference>
<evidence type="ECO:0000256" key="3">
    <source>
        <dbReference type="ARBA" id="ARBA00006402"/>
    </source>
</evidence>
<keyword evidence="8 19" id="KW-0812">Transmembrane</keyword>
<feature type="domain" description="HAMP" evidence="22">
    <location>
        <begin position="326"/>
        <end position="379"/>
    </location>
</feature>
<evidence type="ECO:0000259" key="22">
    <source>
        <dbReference type="PROSITE" id="PS50885"/>
    </source>
</evidence>
<feature type="domain" description="Histidine kinase" evidence="20">
    <location>
        <begin position="454"/>
        <end position="674"/>
    </location>
</feature>
<dbReference type="Pfam" id="PF02743">
    <property type="entry name" value="dCache_1"/>
    <property type="match status" value="1"/>
</dbReference>
<evidence type="ECO:0000256" key="10">
    <source>
        <dbReference type="ARBA" id="ARBA00022777"/>
    </source>
</evidence>
<dbReference type="AlphaFoldDB" id="A0A1Z4LR39"/>
<dbReference type="CDD" id="cd06225">
    <property type="entry name" value="HAMP"/>
    <property type="match status" value="1"/>
</dbReference>
<keyword evidence="6 17" id="KW-0597">Phosphoprotein</keyword>
<evidence type="ECO:0000256" key="19">
    <source>
        <dbReference type="SAM" id="Phobius"/>
    </source>
</evidence>
<evidence type="ECO:0000256" key="6">
    <source>
        <dbReference type="ARBA" id="ARBA00022553"/>
    </source>
</evidence>
<name>A0A1Z4LR39_9CYAN</name>
<protein>
    <recommendedName>
        <fullName evidence="16">Circadian input-output histidine kinase CikA</fullName>
        <ecNumber evidence="4">2.7.13.3</ecNumber>
    </recommendedName>
</protein>
<evidence type="ECO:0000256" key="15">
    <source>
        <dbReference type="ARBA" id="ARBA00023306"/>
    </source>
</evidence>
<keyword evidence="7" id="KW-0808">Transferase</keyword>
<dbReference type="SUPFAM" id="SSF55874">
    <property type="entry name" value="ATPase domain of HSP90 chaperone/DNA topoisomerase II/histidine kinase"/>
    <property type="match status" value="1"/>
</dbReference>
<dbReference type="Gene3D" id="3.30.565.10">
    <property type="entry name" value="Histidine kinase-like ATPase, C-terminal domain"/>
    <property type="match status" value="1"/>
</dbReference>
<organism evidence="23 24">
    <name type="scientific">Calothrix parasitica NIES-267</name>
    <dbReference type="NCBI Taxonomy" id="1973488"/>
    <lineage>
        <taxon>Bacteria</taxon>
        <taxon>Bacillati</taxon>
        <taxon>Cyanobacteriota</taxon>
        <taxon>Cyanophyceae</taxon>
        <taxon>Nostocales</taxon>
        <taxon>Calotrichaceae</taxon>
        <taxon>Calothrix</taxon>
    </lineage>
</organism>
<dbReference type="SMART" id="SM00304">
    <property type="entry name" value="HAMP"/>
    <property type="match status" value="1"/>
</dbReference>
<dbReference type="SMART" id="SM00387">
    <property type="entry name" value="HATPase_c"/>
    <property type="match status" value="1"/>
</dbReference>
<dbReference type="PRINTS" id="PR00344">
    <property type="entry name" value="BCTRLSENSOR"/>
</dbReference>
<dbReference type="InterPro" id="IPR003594">
    <property type="entry name" value="HATPase_dom"/>
</dbReference>
<feature type="coiled-coil region" evidence="18">
    <location>
        <begin position="410"/>
        <end position="440"/>
    </location>
</feature>
<dbReference type="CDD" id="cd00082">
    <property type="entry name" value="HisKA"/>
    <property type="match status" value="1"/>
</dbReference>
<evidence type="ECO:0000259" key="20">
    <source>
        <dbReference type="PROSITE" id="PS50109"/>
    </source>
</evidence>
<proteinExistence type="inferred from homology"/>
<keyword evidence="10" id="KW-0418">Kinase</keyword>
<dbReference type="FunFam" id="1.10.287.130:FF:000038">
    <property type="entry name" value="Sensory transduction histidine kinase"/>
    <property type="match status" value="1"/>
</dbReference>
<accession>A0A1Z4LR39</accession>
<dbReference type="FunFam" id="3.30.565.10:FF:000010">
    <property type="entry name" value="Sensor histidine kinase RcsC"/>
    <property type="match status" value="1"/>
</dbReference>
<dbReference type="EMBL" id="AP018227">
    <property type="protein sequence ID" value="BAY83700.1"/>
    <property type="molecule type" value="Genomic_DNA"/>
</dbReference>
<dbReference type="GO" id="GO:0000155">
    <property type="term" value="F:phosphorelay sensor kinase activity"/>
    <property type="evidence" value="ECO:0007669"/>
    <property type="project" value="InterPro"/>
</dbReference>
<evidence type="ECO:0000256" key="18">
    <source>
        <dbReference type="SAM" id="Coils"/>
    </source>
</evidence>
<dbReference type="Gene3D" id="3.30.450.20">
    <property type="entry name" value="PAS domain"/>
    <property type="match status" value="1"/>
</dbReference>
<dbReference type="InterPro" id="IPR011006">
    <property type="entry name" value="CheY-like_superfamily"/>
</dbReference>
<comment type="catalytic activity">
    <reaction evidence="1">
        <text>ATP + protein L-histidine = ADP + protein N-phospho-L-histidine.</text>
        <dbReference type="EC" id="2.7.13.3"/>
    </reaction>
</comment>